<dbReference type="AlphaFoldDB" id="A0A8H8A0B2"/>
<dbReference type="GO" id="GO:0005634">
    <property type="term" value="C:nucleus"/>
    <property type="evidence" value="ECO:0007669"/>
    <property type="project" value="TreeGrafter"/>
</dbReference>
<evidence type="ECO:0000313" key="5">
    <source>
        <dbReference type="Proteomes" id="UP000673691"/>
    </source>
</evidence>
<dbReference type="Proteomes" id="UP000673691">
    <property type="component" value="Unassembled WGS sequence"/>
</dbReference>
<gene>
    <name evidence="4" type="ORF">BJ554DRAFT_4156</name>
</gene>
<dbReference type="PANTHER" id="PTHR22978">
    <property type="entry name" value="B-CELL TRANSLOCATION GENE"/>
    <property type="match status" value="1"/>
</dbReference>
<dbReference type="GO" id="GO:0005737">
    <property type="term" value="C:cytoplasm"/>
    <property type="evidence" value="ECO:0007669"/>
    <property type="project" value="TreeGrafter"/>
</dbReference>
<evidence type="ECO:0000256" key="2">
    <source>
        <dbReference type="SAM" id="MobiDB-lite"/>
    </source>
</evidence>
<protein>
    <recommendedName>
        <fullName evidence="3">Anti-proliferative protein domain-containing protein</fullName>
    </recommendedName>
</protein>
<sequence length="408" mass="42406">MLAEASSAADLCCRLLTQGTLPREPRRPPRKPAVVTLRKPEPPPVDGILVPAGGGEKGAKPLAAAVVPMSPSAASSSSCSSSGLEPDSAGSSCSAYTASSASTEAAASEPQSPPPAAAPATASPPRGASFSADLLDRFRAALVEILLERCRSSRWDPRMDQALLRAAEEAGLGADVLRECLPKDFIIWIDPGSVSYRVGDHGATVTLMDQGRVIPPTTTPPSAALAVRSPSAGQPSRQQPLLAPGSSAAAGFPFLPSPQPQAKRANPYAAPPRGANVPAPAGLPPPRQQRQQQQQAGAWPAPPQAAFRFADSPPQADVRLQQLLQLLQQQSLHGKPSQPAATFSGSQQPSEAIPQQLMPAHQAQFGLQAHHHLAGIFVQPQAVPVKISSPPSSPHQPASKRPAYIMAN</sequence>
<reference evidence="4 5" key="1">
    <citation type="journal article" name="Sci. Rep.">
        <title>Genome-scale phylogenetic analyses confirm Olpidium as the closest living zoosporic fungus to the non-flagellated, terrestrial fungi.</title>
        <authorList>
            <person name="Chang Y."/>
            <person name="Rochon D."/>
            <person name="Sekimoto S."/>
            <person name="Wang Y."/>
            <person name="Chovatia M."/>
            <person name="Sandor L."/>
            <person name="Salamov A."/>
            <person name="Grigoriev I.V."/>
            <person name="Stajich J.E."/>
            <person name="Spatafora J.W."/>
        </authorList>
    </citation>
    <scope>NUCLEOTIDE SEQUENCE [LARGE SCALE GENOMIC DNA]</scope>
    <source>
        <strain evidence="4">S191</strain>
    </source>
</reference>
<dbReference type="OrthoDB" id="19928at2759"/>
<dbReference type="Gene3D" id="3.90.640.90">
    <property type="entry name" value="Anti-proliferative protein, N-terminal domain"/>
    <property type="match status" value="1"/>
</dbReference>
<dbReference type="PANTHER" id="PTHR22978:SF22">
    <property type="entry name" value="BTG FAMILY PROTEIN"/>
    <property type="match status" value="1"/>
</dbReference>
<name>A0A8H8A0B2_9FUNG</name>
<dbReference type="PRINTS" id="PR00310">
    <property type="entry name" value="ANTIPRLFBTG1"/>
</dbReference>
<proteinExistence type="inferred from homology"/>
<dbReference type="InterPro" id="IPR033332">
    <property type="entry name" value="BTG"/>
</dbReference>
<comment type="similarity">
    <text evidence="1">Belongs to the BTG family.</text>
</comment>
<feature type="compositionally biased region" description="Polar residues" evidence="2">
    <location>
        <begin position="339"/>
        <end position="350"/>
    </location>
</feature>
<feature type="compositionally biased region" description="Low complexity" evidence="2">
    <location>
        <begin position="288"/>
        <end position="299"/>
    </location>
</feature>
<feature type="domain" description="Anti-proliferative protein" evidence="3">
    <location>
        <begin position="149"/>
        <end position="206"/>
    </location>
</feature>
<feature type="region of interest" description="Disordered" evidence="2">
    <location>
        <begin position="331"/>
        <end position="351"/>
    </location>
</feature>
<feature type="compositionally biased region" description="Low complexity" evidence="2">
    <location>
        <begin position="118"/>
        <end position="128"/>
    </location>
</feature>
<feature type="region of interest" description="Disordered" evidence="2">
    <location>
        <begin position="386"/>
        <end position="408"/>
    </location>
</feature>
<keyword evidence="5" id="KW-1185">Reference proteome</keyword>
<dbReference type="InterPro" id="IPR036054">
    <property type="entry name" value="BTG-like_sf"/>
</dbReference>
<evidence type="ECO:0000313" key="4">
    <source>
        <dbReference type="EMBL" id="KAG5462664.1"/>
    </source>
</evidence>
<organism evidence="4 5">
    <name type="scientific">Olpidium bornovanus</name>
    <dbReference type="NCBI Taxonomy" id="278681"/>
    <lineage>
        <taxon>Eukaryota</taxon>
        <taxon>Fungi</taxon>
        <taxon>Fungi incertae sedis</taxon>
        <taxon>Olpidiomycota</taxon>
        <taxon>Olpidiomycotina</taxon>
        <taxon>Olpidiomycetes</taxon>
        <taxon>Olpidiales</taxon>
        <taxon>Olpidiaceae</taxon>
        <taxon>Olpidium</taxon>
    </lineage>
</organism>
<comment type="caution">
    <text evidence="4">The sequence shown here is derived from an EMBL/GenBank/DDBJ whole genome shotgun (WGS) entry which is preliminary data.</text>
</comment>
<feature type="region of interest" description="Disordered" evidence="2">
    <location>
        <begin position="209"/>
        <end position="309"/>
    </location>
</feature>
<dbReference type="InterPro" id="IPR002087">
    <property type="entry name" value="Anti_prolifrtn"/>
</dbReference>
<feature type="region of interest" description="Disordered" evidence="2">
    <location>
        <begin position="19"/>
        <end position="63"/>
    </location>
</feature>
<feature type="region of interest" description="Disordered" evidence="2">
    <location>
        <begin position="104"/>
        <end position="128"/>
    </location>
</feature>
<evidence type="ECO:0000256" key="1">
    <source>
        <dbReference type="ARBA" id="ARBA00007989"/>
    </source>
</evidence>
<evidence type="ECO:0000259" key="3">
    <source>
        <dbReference type="Pfam" id="PF07742"/>
    </source>
</evidence>
<dbReference type="EMBL" id="JAEFCI010001806">
    <property type="protein sequence ID" value="KAG5462664.1"/>
    <property type="molecule type" value="Genomic_DNA"/>
</dbReference>
<dbReference type="Pfam" id="PF07742">
    <property type="entry name" value="BTG"/>
    <property type="match status" value="1"/>
</dbReference>
<dbReference type="SUPFAM" id="SSF160696">
    <property type="entry name" value="BTG domain-like"/>
    <property type="match status" value="1"/>
</dbReference>
<accession>A0A8H8A0B2</accession>